<dbReference type="AlphaFoldDB" id="A0AAI9T6R5"/>
<sequence length="145" mass="15941">METKEVVPSEVLILGEVAVADDELVAEDCGTVEVSMGTEEVVPSEVLILETTALTEDAILAEDPSADVEDDATTPFGVEQVQPDSAEDVWSDWDFLAKATLLDPFAVFLVFVTEIENSLHRNFEPSMPCNSQSFVRYWDLHTNSS</sequence>
<evidence type="ECO:0000313" key="1">
    <source>
        <dbReference type="EMBL" id="KAJ9481840.1"/>
    </source>
</evidence>
<reference evidence="1" key="1">
    <citation type="submission" date="2015-06" db="EMBL/GenBank/DDBJ databases">
        <authorList>
            <person name="Nguyen H."/>
        </authorList>
    </citation>
    <scope>NUCLEOTIDE SEQUENCE</scope>
    <source>
        <strain evidence="1">DAOM 180753</strain>
    </source>
</reference>
<gene>
    <name evidence="1" type="ORF">VN97_g11616</name>
</gene>
<name>A0AAI9T6R5_PENTH</name>
<dbReference type="EMBL" id="LACB01000668">
    <property type="protein sequence ID" value="KAJ9481840.1"/>
    <property type="molecule type" value="Genomic_DNA"/>
</dbReference>
<protein>
    <submittedName>
        <fullName evidence="1">Uncharacterized protein</fullName>
    </submittedName>
</protein>
<organism evidence="1 2">
    <name type="scientific">Penicillium thymicola</name>
    <dbReference type="NCBI Taxonomy" id="293382"/>
    <lineage>
        <taxon>Eukaryota</taxon>
        <taxon>Fungi</taxon>
        <taxon>Dikarya</taxon>
        <taxon>Ascomycota</taxon>
        <taxon>Pezizomycotina</taxon>
        <taxon>Eurotiomycetes</taxon>
        <taxon>Eurotiomycetidae</taxon>
        <taxon>Eurotiales</taxon>
        <taxon>Aspergillaceae</taxon>
        <taxon>Penicillium</taxon>
    </lineage>
</organism>
<comment type="caution">
    <text evidence="1">The sequence shown here is derived from an EMBL/GenBank/DDBJ whole genome shotgun (WGS) entry which is preliminary data.</text>
</comment>
<keyword evidence="2" id="KW-1185">Reference proteome</keyword>
<dbReference type="Proteomes" id="UP001227192">
    <property type="component" value="Unassembled WGS sequence"/>
</dbReference>
<reference evidence="1" key="2">
    <citation type="journal article" date="2016" name="Fungal Biol.">
        <title>Ochratoxin A production by Penicillium thymicola.</title>
        <authorList>
            <person name="Nguyen H.D.T."/>
            <person name="McMullin D.R."/>
            <person name="Ponomareva E."/>
            <person name="Riley R."/>
            <person name="Pomraning K.R."/>
            <person name="Baker S.E."/>
            <person name="Seifert K.A."/>
        </authorList>
    </citation>
    <scope>NUCLEOTIDE SEQUENCE</scope>
    <source>
        <strain evidence="1">DAOM 180753</strain>
    </source>
</reference>
<proteinExistence type="predicted"/>
<accession>A0AAI9T6R5</accession>
<evidence type="ECO:0000313" key="2">
    <source>
        <dbReference type="Proteomes" id="UP001227192"/>
    </source>
</evidence>